<accession>A0A6A4IIR6</accession>
<feature type="compositionally biased region" description="Low complexity" evidence="1">
    <location>
        <begin position="324"/>
        <end position="338"/>
    </location>
</feature>
<reference evidence="2" key="1">
    <citation type="journal article" date="2019" name="Environ. Microbiol.">
        <title>Fungal ecological strategies reflected in gene transcription - a case study of two litter decomposers.</title>
        <authorList>
            <person name="Barbi F."/>
            <person name="Kohler A."/>
            <person name="Barry K."/>
            <person name="Baskaran P."/>
            <person name="Daum C."/>
            <person name="Fauchery L."/>
            <person name="Ihrmark K."/>
            <person name="Kuo A."/>
            <person name="LaButti K."/>
            <person name="Lipzen A."/>
            <person name="Morin E."/>
            <person name="Grigoriev I.V."/>
            <person name="Henrissat B."/>
            <person name="Lindahl B."/>
            <person name="Martin F."/>
        </authorList>
    </citation>
    <scope>NUCLEOTIDE SEQUENCE</scope>
    <source>
        <strain evidence="2">JB14</strain>
    </source>
</reference>
<evidence type="ECO:0000313" key="3">
    <source>
        <dbReference type="Proteomes" id="UP000799118"/>
    </source>
</evidence>
<organism evidence="2 3">
    <name type="scientific">Gymnopus androsaceus JB14</name>
    <dbReference type="NCBI Taxonomy" id="1447944"/>
    <lineage>
        <taxon>Eukaryota</taxon>
        <taxon>Fungi</taxon>
        <taxon>Dikarya</taxon>
        <taxon>Basidiomycota</taxon>
        <taxon>Agaricomycotina</taxon>
        <taxon>Agaricomycetes</taxon>
        <taxon>Agaricomycetidae</taxon>
        <taxon>Agaricales</taxon>
        <taxon>Marasmiineae</taxon>
        <taxon>Omphalotaceae</taxon>
        <taxon>Gymnopus</taxon>
    </lineage>
</organism>
<evidence type="ECO:0000313" key="2">
    <source>
        <dbReference type="EMBL" id="KAE9409563.1"/>
    </source>
</evidence>
<sequence>MPGEREHSSKHRQPLDLAAVSAALQNVHSRPPLPDVSREFKFRTPLELDVNLPFTQVKHPSDAILKPISSCAPVPRRLAPLSMIPVGTDLYGTRAFVLPALSQPAVNTAYSVSEETSAQETIPVDMNTFPSVIVPSPYWDSMPAPVPSRFRTPPFPYHTKASVDVCSTVYPHTHPFYLRMLGLWRPSKFHPKPVRCPLPRCLYSVQQSIEGIREHLISHHPTLYAYIHPEDVLCSCRAMIKGGGEAVAHHIASSHFRTNEDVDIAKCLNCFWFGTIASFAHHLLECPGLAHLRADLPGHISRGEDAAQDEDDVNAHRTKRRRLTSSSTTSTSRQTTTRAVTHVNVSSGSSIRRPPL</sequence>
<name>A0A6A4IIR6_9AGAR</name>
<gene>
    <name evidence="2" type="ORF">BT96DRAFT_913110</name>
</gene>
<proteinExistence type="predicted"/>
<keyword evidence="3" id="KW-1185">Reference proteome</keyword>
<protein>
    <submittedName>
        <fullName evidence="2">Uncharacterized protein</fullName>
    </submittedName>
</protein>
<evidence type="ECO:0000256" key="1">
    <source>
        <dbReference type="SAM" id="MobiDB-lite"/>
    </source>
</evidence>
<feature type="region of interest" description="Disordered" evidence="1">
    <location>
        <begin position="303"/>
        <end position="356"/>
    </location>
</feature>
<dbReference type="AlphaFoldDB" id="A0A6A4IIR6"/>
<dbReference type="EMBL" id="ML769387">
    <property type="protein sequence ID" value="KAE9409563.1"/>
    <property type="molecule type" value="Genomic_DNA"/>
</dbReference>
<dbReference type="Proteomes" id="UP000799118">
    <property type="component" value="Unassembled WGS sequence"/>
</dbReference>